<evidence type="ECO:0000313" key="2">
    <source>
        <dbReference type="Proteomes" id="UP001292079"/>
    </source>
</evidence>
<proteinExistence type="predicted"/>
<dbReference type="EMBL" id="JALJAT010000002">
    <property type="protein sequence ID" value="KAK4473030.1"/>
    <property type="molecule type" value="Genomic_DNA"/>
</dbReference>
<dbReference type="Proteomes" id="UP001292079">
    <property type="component" value="Unassembled WGS sequence"/>
</dbReference>
<dbReference type="AlphaFoldDB" id="A0AAE1ZFC4"/>
<gene>
    <name evidence="1" type="ORF">MN116_004224</name>
</gene>
<comment type="caution">
    <text evidence="1">The sequence shown here is derived from an EMBL/GenBank/DDBJ whole genome shotgun (WGS) entry which is preliminary data.</text>
</comment>
<accession>A0AAE1ZFC4</accession>
<organism evidence="1 2">
    <name type="scientific">Schistosoma mekongi</name>
    <name type="common">Parasitic worm</name>
    <dbReference type="NCBI Taxonomy" id="38744"/>
    <lineage>
        <taxon>Eukaryota</taxon>
        <taxon>Metazoa</taxon>
        <taxon>Spiralia</taxon>
        <taxon>Lophotrochozoa</taxon>
        <taxon>Platyhelminthes</taxon>
        <taxon>Trematoda</taxon>
        <taxon>Digenea</taxon>
        <taxon>Strigeidida</taxon>
        <taxon>Schistosomatoidea</taxon>
        <taxon>Schistosomatidae</taxon>
        <taxon>Schistosoma</taxon>
    </lineage>
</organism>
<protein>
    <submittedName>
        <fullName evidence="1">Uncharacterized protein</fullName>
    </submittedName>
</protein>
<sequence>MKIVSLGIVCLVSLYILQAYSYIVDLRDQLSQRQKNNIQEKIRLLNDYLKSKGINKQFTENDIYKLLSNRLNRHIQDQNIDIHIIQTNNNTHPVKNNTTHPPKLNNKYFNINHNKNETSKNYKKIQSISEVFQPKKPLFPVWILNPTYYIIEKVIQFLGYLVQDDGYYELEAPRHYYDYST</sequence>
<reference evidence="1" key="1">
    <citation type="submission" date="2022-04" db="EMBL/GenBank/DDBJ databases">
        <authorList>
            <person name="Xu L."/>
            <person name="Lv Z."/>
        </authorList>
    </citation>
    <scope>NUCLEOTIDE SEQUENCE</scope>
    <source>
        <strain evidence="1">LV_2022a</strain>
    </source>
</reference>
<reference evidence="1" key="2">
    <citation type="journal article" date="2023" name="Infect Dis Poverty">
        <title>Chromosome-scale genome of the human blood fluke Schistosoma mekongi and its implications for public health.</title>
        <authorList>
            <person name="Zhou M."/>
            <person name="Xu L."/>
            <person name="Xu D."/>
            <person name="Chen W."/>
            <person name="Khan J."/>
            <person name="Hu Y."/>
            <person name="Huang H."/>
            <person name="Wei H."/>
            <person name="Zhang Y."/>
            <person name="Chusongsang P."/>
            <person name="Tanasarnprasert K."/>
            <person name="Hu X."/>
            <person name="Limpanont Y."/>
            <person name="Lv Z."/>
        </authorList>
    </citation>
    <scope>NUCLEOTIDE SEQUENCE</scope>
    <source>
        <strain evidence="1">LV_2022a</strain>
    </source>
</reference>
<keyword evidence="2" id="KW-1185">Reference proteome</keyword>
<name>A0AAE1ZFC4_SCHME</name>
<evidence type="ECO:0000313" key="1">
    <source>
        <dbReference type="EMBL" id="KAK4473030.1"/>
    </source>
</evidence>